<dbReference type="EMBL" id="QHHQ01000007">
    <property type="protein sequence ID" value="RAH98465.1"/>
    <property type="molecule type" value="Genomic_DNA"/>
</dbReference>
<dbReference type="Proteomes" id="UP000249590">
    <property type="component" value="Unassembled WGS sequence"/>
</dbReference>
<proteinExistence type="predicted"/>
<keyword evidence="2 4" id="KW-0442">Lipid degradation</keyword>
<dbReference type="RefSeq" id="WP_111351381.1">
    <property type="nucleotide sequence ID" value="NZ_QHHQ01000007.1"/>
</dbReference>
<dbReference type="PROSITE" id="PS51635">
    <property type="entry name" value="PNPLA"/>
    <property type="match status" value="1"/>
</dbReference>
<reference evidence="7 8" key="1">
    <citation type="submission" date="2018-05" db="EMBL/GenBank/DDBJ databases">
        <title>Acuticoccus sediminis sp. nov., isolated from deep-sea sediment of Indian Ocean.</title>
        <authorList>
            <person name="Liu X."/>
            <person name="Lai Q."/>
            <person name="Du Y."/>
            <person name="Sun F."/>
            <person name="Zhang X."/>
            <person name="Wang S."/>
            <person name="Shao Z."/>
        </authorList>
    </citation>
    <scope>NUCLEOTIDE SEQUENCE [LARGE SCALE GENOMIC DNA]</scope>
    <source>
        <strain evidence="7 8">PTG4-2</strain>
    </source>
</reference>
<dbReference type="PANTHER" id="PTHR14226">
    <property type="entry name" value="NEUROPATHY TARGET ESTERASE/SWISS CHEESE D.MELANOGASTER"/>
    <property type="match status" value="1"/>
</dbReference>
<evidence type="ECO:0000256" key="5">
    <source>
        <dbReference type="SAM" id="MobiDB-lite"/>
    </source>
</evidence>
<feature type="active site" description="Nucleophile" evidence="4">
    <location>
        <position position="46"/>
    </location>
</feature>
<dbReference type="CDD" id="cd07209">
    <property type="entry name" value="Pat_hypo_Ecoli_Z1214_like"/>
    <property type="match status" value="1"/>
</dbReference>
<keyword evidence="1 4" id="KW-0378">Hydrolase</keyword>
<dbReference type="GO" id="GO:0016787">
    <property type="term" value="F:hydrolase activity"/>
    <property type="evidence" value="ECO:0007669"/>
    <property type="project" value="UniProtKB-UniRule"/>
</dbReference>
<dbReference type="Pfam" id="PF12536">
    <property type="entry name" value="DUF3734"/>
    <property type="match status" value="1"/>
</dbReference>
<keyword evidence="3 4" id="KW-0443">Lipid metabolism</keyword>
<keyword evidence="8" id="KW-1185">Reference proteome</keyword>
<dbReference type="InterPro" id="IPR016035">
    <property type="entry name" value="Acyl_Trfase/lysoPLipase"/>
</dbReference>
<dbReference type="Gene3D" id="3.40.1090.10">
    <property type="entry name" value="Cytosolic phospholipase A2 catalytic domain"/>
    <property type="match status" value="2"/>
</dbReference>
<gene>
    <name evidence="7" type="ORF">DLJ53_27015</name>
</gene>
<dbReference type="GO" id="GO:0016042">
    <property type="term" value="P:lipid catabolic process"/>
    <property type="evidence" value="ECO:0007669"/>
    <property type="project" value="UniProtKB-UniRule"/>
</dbReference>
<sequence length="423" mass="46271">MDASLEGLGQIVLVLQGGGALGAYQAGVYEALHEAGIEPDWVIGTSIGAINAGLITGNAASDRVDALKAFWERVRSPGFGMFGSGKADNGPWRTLERDASRMFSAWRVIAGGLGGFFAPNPLAFAGVGFPMAPEEAGYYSTRPLRRTLRELIDLDRINACAPRLTVGAANVATAQMRYFDSRNEPLSLDHIIASGSLPPAFPAVRIDGELYWDGGVLSNTPVEAVFDDNPRRNSIIFAIHMWRPDGAEPRSIWEVTNREKDLRYTSRVLSNIARQRDLHRLRHIISTLGKYLPPELADNPDVAAMRAWGCTTRMHVVRLLAPRLTNEDHLKDIDFTPEGIADRWHAGLMDMRDALARRPWLEDPDPMEGLILHEIGIGAAQGERPRNRNEGVEPAPAQRRRGSPAQPVRGASPVAEQAGEAAE</sequence>
<name>A0A8B2NR14_9HYPH</name>
<feature type="active site" description="Proton acceptor" evidence="4">
    <location>
        <position position="213"/>
    </location>
</feature>
<evidence type="ECO:0000313" key="7">
    <source>
        <dbReference type="EMBL" id="RAH98465.1"/>
    </source>
</evidence>
<evidence type="ECO:0000259" key="6">
    <source>
        <dbReference type="PROSITE" id="PS51635"/>
    </source>
</evidence>
<dbReference type="SUPFAM" id="SSF52151">
    <property type="entry name" value="FabD/lysophospholipase-like"/>
    <property type="match status" value="1"/>
</dbReference>
<protein>
    <submittedName>
        <fullName evidence="7">Patatin</fullName>
    </submittedName>
</protein>
<comment type="caution">
    <text evidence="7">The sequence shown here is derived from an EMBL/GenBank/DDBJ whole genome shotgun (WGS) entry which is preliminary data.</text>
</comment>
<evidence type="ECO:0000313" key="8">
    <source>
        <dbReference type="Proteomes" id="UP000249590"/>
    </source>
</evidence>
<dbReference type="Pfam" id="PF01734">
    <property type="entry name" value="Patatin"/>
    <property type="match status" value="1"/>
</dbReference>
<organism evidence="7 8">
    <name type="scientific">Acuticoccus sediminis</name>
    <dbReference type="NCBI Taxonomy" id="2184697"/>
    <lineage>
        <taxon>Bacteria</taxon>
        <taxon>Pseudomonadati</taxon>
        <taxon>Pseudomonadota</taxon>
        <taxon>Alphaproteobacteria</taxon>
        <taxon>Hyphomicrobiales</taxon>
        <taxon>Amorphaceae</taxon>
        <taxon>Acuticoccus</taxon>
    </lineage>
</organism>
<feature type="short sequence motif" description="GXSXG" evidence="4">
    <location>
        <begin position="44"/>
        <end position="48"/>
    </location>
</feature>
<evidence type="ECO:0000256" key="3">
    <source>
        <dbReference type="ARBA" id="ARBA00023098"/>
    </source>
</evidence>
<dbReference type="PANTHER" id="PTHR14226:SF57">
    <property type="entry name" value="BLR7027 PROTEIN"/>
    <property type="match status" value="1"/>
</dbReference>
<feature type="region of interest" description="Disordered" evidence="5">
    <location>
        <begin position="378"/>
        <end position="423"/>
    </location>
</feature>
<feature type="short sequence motif" description="GXGXXG" evidence="4">
    <location>
        <begin position="17"/>
        <end position="22"/>
    </location>
</feature>
<evidence type="ECO:0000256" key="2">
    <source>
        <dbReference type="ARBA" id="ARBA00022963"/>
    </source>
</evidence>
<accession>A0A8B2NR14</accession>
<dbReference type="InterPro" id="IPR021095">
    <property type="entry name" value="DUF3734"/>
</dbReference>
<dbReference type="OrthoDB" id="9807112at2"/>
<evidence type="ECO:0000256" key="1">
    <source>
        <dbReference type="ARBA" id="ARBA00022801"/>
    </source>
</evidence>
<feature type="short sequence motif" description="DGA/G" evidence="4">
    <location>
        <begin position="213"/>
        <end position="215"/>
    </location>
</feature>
<dbReference type="InterPro" id="IPR050301">
    <property type="entry name" value="NTE"/>
</dbReference>
<feature type="domain" description="PNPLA" evidence="6">
    <location>
        <begin position="13"/>
        <end position="226"/>
    </location>
</feature>
<evidence type="ECO:0000256" key="4">
    <source>
        <dbReference type="PROSITE-ProRule" id="PRU01161"/>
    </source>
</evidence>
<dbReference type="AlphaFoldDB" id="A0A8B2NR14"/>
<dbReference type="InterPro" id="IPR002641">
    <property type="entry name" value="PNPLA_dom"/>
</dbReference>